<evidence type="ECO:0000259" key="12">
    <source>
        <dbReference type="Pfam" id="PF08577"/>
    </source>
</evidence>
<dbReference type="Gene3D" id="3.40.1000.30">
    <property type="match status" value="1"/>
</dbReference>
<reference evidence="14" key="1">
    <citation type="submission" date="2020-10" db="EMBL/GenBank/DDBJ databases">
        <title>Unveiling of a novel bifunctional photoreceptor, Dualchrome1, isolated from a cosmopolitan green alga.</title>
        <authorList>
            <person name="Suzuki S."/>
            <person name="Kawachi M."/>
        </authorList>
    </citation>
    <scope>NUCLEOTIDE SEQUENCE</scope>
    <source>
        <strain evidence="14">NIES 2893</strain>
    </source>
</reference>
<evidence type="ECO:0000256" key="5">
    <source>
        <dbReference type="ARBA" id="ARBA00022490"/>
    </source>
</evidence>
<evidence type="ECO:0000256" key="2">
    <source>
        <dbReference type="ARBA" id="ARBA00004496"/>
    </source>
</evidence>
<evidence type="ECO:0000256" key="8">
    <source>
        <dbReference type="ARBA" id="ARBA00022942"/>
    </source>
</evidence>
<dbReference type="GO" id="GO:0005783">
    <property type="term" value="C:endoplasmic reticulum"/>
    <property type="evidence" value="ECO:0007669"/>
    <property type="project" value="UniProtKB-SubCell"/>
</dbReference>
<comment type="similarity">
    <text evidence="3">Belongs to the proteasome inhibitor PI31 family.</text>
</comment>
<accession>A0A830HFM5</accession>
<evidence type="ECO:0000313" key="15">
    <source>
        <dbReference type="Proteomes" id="UP000660262"/>
    </source>
</evidence>
<evidence type="ECO:0000256" key="3">
    <source>
        <dbReference type="ARBA" id="ARBA00006405"/>
    </source>
</evidence>
<keyword evidence="8" id="KW-0647">Proteasome</keyword>
<keyword evidence="4" id="KW-0488">Methylation</keyword>
<dbReference type="Proteomes" id="UP000660262">
    <property type="component" value="Unassembled WGS sequence"/>
</dbReference>
<proteinExistence type="inferred from homology"/>
<dbReference type="PANTHER" id="PTHR13266:SF1">
    <property type="entry name" value="PROTEASOME INHIBITOR PI31 SUBUNIT"/>
    <property type="match status" value="1"/>
</dbReference>
<organism evidence="14 15">
    <name type="scientific">Pycnococcus provasolii</name>
    <dbReference type="NCBI Taxonomy" id="41880"/>
    <lineage>
        <taxon>Eukaryota</taxon>
        <taxon>Viridiplantae</taxon>
        <taxon>Chlorophyta</taxon>
        <taxon>Pseudoscourfieldiophyceae</taxon>
        <taxon>Pseudoscourfieldiales</taxon>
        <taxon>Pycnococcaceae</taxon>
        <taxon>Pycnococcus</taxon>
    </lineage>
</organism>
<keyword evidence="5" id="KW-0963">Cytoplasm</keyword>
<dbReference type="EMBL" id="BNJQ01000011">
    <property type="protein sequence ID" value="GHP05874.1"/>
    <property type="molecule type" value="Genomic_DNA"/>
</dbReference>
<gene>
    <name evidence="14" type="ORF">PPROV_000462100</name>
</gene>
<dbReference type="GO" id="GO:0004866">
    <property type="term" value="F:endopeptidase inhibitor activity"/>
    <property type="evidence" value="ECO:0007669"/>
    <property type="project" value="InterPro"/>
</dbReference>
<evidence type="ECO:0000256" key="11">
    <source>
        <dbReference type="SAM" id="MobiDB-lite"/>
    </source>
</evidence>
<evidence type="ECO:0000256" key="9">
    <source>
        <dbReference type="ARBA" id="ARBA00022990"/>
    </source>
</evidence>
<feature type="compositionally biased region" description="Pro residues" evidence="11">
    <location>
        <begin position="310"/>
        <end position="327"/>
    </location>
</feature>
<evidence type="ECO:0000256" key="4">
    <source>
        <dbReference type="ARBA" id="ARBA00022481"/>
    </source>
</evidence>
<keyword evidence="7" id="KW-0256">Endoplasmic reticulum</keyword>
<feature type="compositionally biased region" description="Low complexity" evidence="11">
    <location>
        <begin position="1"/>
        <end position="17"/>
    </location>
</feature>
<dbReference type="GO" id="GO:0070628">
    <property type="term" value="F:proteasome binding"/>
    <property type="evidence" value="ECO:0007669"/>
    <property type="project" value="InterPro"/>
</dbReference>
<feature type="region of interest" description="Disordered" evidence="11">
    <location>
        <begin position="304"/>
        <end position="371"/>
    </location>
</feature>
<keyword evidence="6" id="KW-0597">Phosphoprotein</keyword>
<keyword evidence="15" id="KW-1185">Reference proteome</keyword>
<evidence type="ECO:0000256" key="10">
    <source>
        <dbReference type="ARBA" id="ARBA00024805"/>
    </source>
</evidence>
<dbReference type="AlphaFoldDB" id="A0A830HFM5"/>
<evidence type="ECO:0000259" key="13">
    <source>
        <dbReference type="Pfam" id="PF11566"/>
    </source>
</evidence>
<dbReference type="Pfam" id="PF08577">
    <property type="entry name" value="PI31_Prot_C"/>
    <property type="match status" value="1"/>
</dbReference>
<dbReference type="Pfam" id="PF11566">
    <property type="entry name" value="PI31_Prot_N"/>
    <property type="match status" value="1"/>
</dbReference>
<evidence type="ECO:0000256" key="7">
    <source>
        <dbReference type="ARBA" id="ARBA00022824"/>
    </source>
</evidence>
<dbReference type="InterPro" id="IPR013886">
    <property type="entry name" value="PI31_Prot_C"/>
</dbReference>
<feature type="region of interest" description="Disordered" evidence="11">
    <location>
        <begin position="189"/>
        <end position="262"/>
    </location>
</feature>
<keyword evidence="9" id="KW-0007">Acetylation</keyword>
<dbReference type="InterPro" id="IPR045128">
    <property type="entry name" value="PI31-like"/>
</dbReference>
<evidence type="ECO:0000256" key="1">
    <source>
        <dbReference type="ARBA" id="ARBA00004240"/>
    </source>
</evidence>
<feature type="domain" description="PI31 proteasome regulator C-terminal" evidence="12">
    <location>
        <begin position="252"/>
        <end position="312"/>
    </location>
</feature>
<sequence>MSAAASSAAGGANANGGQRTRPSLPVTRALLASIKTTWLARSAHAPQSSSHARFALALHAAITSAGFALVQAGPRASRTARTGLPASSVDDTAQDVAREWDALEGGEFAFVYKAPDEWSNESAHVLVRCVPAPEEAGENESAIVARAVRVDESANESAIVAQRRVVVPTRPPDAGLEELATEEATALLDGAMPEQTQRRHTTTANAGSAGKNDTDEPRTTTVPQPAPTPYDERPPPYGVGDPRFRPQPWAGVGADDLDPFGGIPPPGFAPGMPGNVVGPNHPIFGGAPGLPPGYAPLPPGVPPGARFDPYGPPGMPGFGQPPPPGFPSFPGRGRGRGVGGVPDPDRGEPPVHPDVQYRPPPDGGDLFNQFM</sequence>
<dbReference type="GO" id="GO:0000502">
    <property type="term" value="C:proteasome complex"/>
    <property type="evidence" value="ECO:0007669"/>
    <property type="project" value="UniProtKB-KW"/>
</dbReference>
<protein>
    <recommendedName>
        <fullName evidence="16">Proteasome inhibitor PI31 subunit</fullName>
    </recommendedName>
</protein>
<dbReference type="InterPro" id="IPR021625">
    <property type="entry name" value="PI31_Prot_N"/>
</dbReference>
<evidence type="ECO:0000256" key="6">
    <source>
        <dbReference type="ARBA" id="ARBA00022553"/>
    </source>
</evidence>
<comment type="function">
    <text evidence="10">Plays an important role in control of proteasome function. Inhibits the hydrolysis of protein and peptide substrates by the 20S proteasome. Also inhibits the activation of the proteasome by the proteasome regulatory proteins PA700 and PA28.</text>
</comment>
<feature type="domain" description="PI31 proteasome regulator N-terminal" evidence="13">
    <location>
        <begin position="48"/>
        <end position="119"/>
    </location>
</feature>
<feature type="region of interest" description="Disordered" evidence="11">
    <location>
        <begin position="1"/>
        <end position="22"/>
    </location>
</feature>
<dbReference type="GO" id="GO:0043161">
    <property type="term" value="P:proteasome-mediated ubiquitin-dependent protein catabolic process"/>
    <property type="evidence" value="ECO:0007669"/>
    <property type="project" value="InterPro"/>
</dbReference>
<evidence type="ECO:0000313" key="14">
    <source>
        <dbReference type="EMBL" id="GHP05874.1"/>
    </source>
</evidence>
<evidence type="ECO:0008006" key="16">
    <source>
        <dbReference type="Google" id="ProtNLM"/>
    </source>
</evidence>
<comment type="caution">
    <text evidence="14">The sequence shown here is derived from an EMBL/GenBank/DDBJ whole genome shotgun (WGS) entry which is preliminary data.</text>
</comment>
<comment type="subcellular location">
    <subcellularLocation>
        <location evidence="2">Cytoplasm</location>
    </subcellularLocation>
    <subcellularLocation>
        <location evidence="1">Endoplasmic reticulum</location>
    </subcellularLocation>
</comment>
<name>A0A830HFM5_9CHLO</name>
<dbReference type="PANTHER" id="PTHR13266">
    <property type="entry name" value="PROTEASOME INHIBITOR"/>
    <property type="match status" value="1"/>
</dbReference>